<dbReference type="KEGG" id="pka:PQ456_04345"/>
<sequence length="159" mass="18860">MNRERKIQLIGTMMTSLVLLLVPLFTNIYYPIWYYIGLLCLITLGIYREVAYKRYEKKFYQKWNIARQRGFAFHMIWQSARAALLLIGIVILFQLFSYGLVWSEWLLLLTPTTLIASLIIVVTLGVIAGIYSWTENEKRYREIEQDDSKYSIHQKQHSL</sequence>
<gene>
    <name evidence="2" type="ORF">PQ456_04345</name>
</gene>
<feature type="transmembrane region" description="Helical" evidence="1">
    <location>
        <begin position="32"/>
        <end position="50"/>
    </location>
</feature>
<keyword evidence="1" id="KW-1133">Transmembrane helix</keyword>
<evidence type="ECO:0000256" key="1">
    <source>
        <dbReference type="SAM" id="Phobius"/>
    </source>
</evidence>
<keyword evidence="3" id="KW-1185">Reference proteome</keyword>
<feature type="transmembrane region" description="Helical" evidence="1">
    <location>
        <begin position="7"/>
        <end position="26"/>
    </location>
</feature>
<evidence type="ECO:0000313" key="2">
    <source>
        <dbReference type="EMBL" id="WCT56760.1"/>
    </source>
</evidence>
<name>A0AAX3M4B4_9BACL</name>
<proteinExistence type="predicted"/>
<dbReference type="RefSeq" id="WP_273615030.1">
    <property type="nucleotide sequence ID" value="NZ_CP117416.1"/>
</dbReference>
<dbReference type="AlphaFoldDB" id="A0AAX3M4B4"/>
<feature type="transmembrane region" description="Helical" evidence="1">
    <location>
        <begin position="105"/>
        <end position="131"/>
    </location>
</feature>
<reference evidence="2 3" key="1">
    <citation type="submission" date="2023-02" db="EMBL/GenBank/DDBJ databases">
        <title>Genome sequence of Paenibacillus kyungheensis KACC 18744.</title>
        <authorList>
            <person name="Kim S."/>
            <person name="Heo J."/>
            <person name="Kwon S.-W."/>
        </authorList>
    </citation>
    <scope>NUCLEOTIDE SEQUENCE [LARGE SCALE GENOMIC DNA]</scope>
    <source>
        <strain evidence="2 3">KACC 18744</strain>
    </source>
</reference>
<keyword evidence="1" id="KW-0472">Membrane</keyword>
<evidence type="ECO:0000313" key="3">
    <source>
        <dbReference type="Proteomes" id="UP001220509"/>
    </source>
</evidence>
<organism evidence="2 3">
    <name type="scientific">Paenibacillus kyungheensis</name>
    <dbReference type="NCBI Taxonomy" id="1452732"/>
    <lineage>
        <taxon>Bacteria</taxon>
        <taxon>Bacillati</taxon>
        <taxon>Bacillota</taxon>
        <taxon>Bacilli</taxon>
        <taxon>Bacillales</taxon>
        <taxon>Paenibacillaceae</taxon>
        <taxon>Paenibacillus</taxon>
    </lineage>
</organism>
<protein>
    <submittedName>
        <fullName evidence="2">Uncharacterized protein</fullName>
    </submittedName>
</protein>
<dbReference type="EMBL" id="CP117416">
    <property type="protein sequence ID" value="WCT56760.1"/>
    <property type="molecule type" value="Genomic_DNA"/>
</dbReference>
<keyword evidence="1" id="KW-0812">Transmembrane</keyword>
<dbReference type="Proteomes" id="UP001220509">
    <property type="component" value="Chromosome"/>
</dbReference>
<accession>A0AAX3M4B4</accession>